<dbReference type="SUPFAM" id="SSF54171">
    <property type="entry name" value="DNA-binding domain"/>
    <property type="match status" value="1"/>
</dbReference>
<reference evidence="11" key="2">
    <citation type="submission" date="2015-06" db="UniProtKB">
        <authorList>
            <consortium name="EnsemblPlants"/>
        </authorList>
    </citation>
    <scope>IDENTIFICATION</scope>
</reference>
<evidence type="ECO:0000256" key="4">
    <source>
        <dbReference type="ARBA" id="ARBA00023125"/>
    </source>
</evidence>
<dbReference type="PANTHER" id="PTHR31241:SF62">
    <property type="entry name" value="DEHYDRATION-RESPONSIVE ELEMENT-BINDING PROTEIN 2D"/>
    <property type="match status" value="1"/>
</dbReference>
<dbReference type="InterPro" id="IPR016177">
    <property type="entry name" value="DNA-bd_dom_sf"/>
</dbReference>
<keyword evidence="6" id="KW-0804">Transcription</keyword>
<reference evidence="12" key="1">
    <citation type="submission" date="2013-06" db="EMBL/GenBank/DDBJ databases">
        <authorList>
            <person name="Zhao Q."/>
        </authorList>
    </citation>
    <scope>NUCLEOTIDE SEQUENCE</scope>
    <source>
        <strain evidence="12">cv. W1943</strain>
    </source>
</reference>
<accession>A0A0E0P7N2</accession>
<sequence length="140" mass="15732">MQVVHQLLNLSQTFRQEHRLSQIRWRLRPGALALKLASAAAAAARSRRRRRRGEASKHGFLGVHQRTYGRWSAEIRDNVIKVSRLWIGTFDTALEAALAYDAVSRRLYGLNAKTNFAAGEDLPPLPPPPPPMAMRSSVTH</sequence>
<evidence type="ECO:0000256" key="3">
    <source>
        <dbReference type="ARBA" id="ARBA00023016"/>
    </source>
</evidence>
<dbReference type="GO" id="GO:0045893">
    <property type="term" value="P:positive regulation of DNA-templated transcription"/>
    <property type="evidence" value="ECO:0007669"/>
    <property type="project" value="TreeGrafter"/>
</dbReference>
<dbReference type="Gramene" id="ORUFI04G09580.1">
    <property type="protein sequence ID" value="ORUFI04G09580.1"/>
    <property type="gene ID" value="ORUFI04G09580"/>
</dbReference>
<proteinExistence type="inferred from homology"/>
<comment type="similarity">
    <text evidence="8">Belongs to the AP2/ERF transcription factor family. ERF subfamily.</text>
</comment>
<dbReference type="Proteomes" id="UP000008022">
    <property type="component" value="Unassembled WGS sequence"/>
</dbReference>
<dbReference type="InterPro" id="IPR001471">
    <property type="entry name" value="AP2/ERF_dom"/>
</dbReference>
<evidence type="ECO:0000256" key="8">
    <source>
        <dbReference type="ARBA" id="ARBA00024343"/>
    </source>
</evidence>
<keyword evidence="2" id="KW-0805">Transcription regulation</keyword>
<dbReference type="EnsemblPlants" id="ORUFI04G09580.1">
    <property type="protein sequence ID" value="ORUFI04G09580.1"/>
    <property type="gene ID" value="ORUFI04G09580"/>
</dbReference>
<keyword evidence="12" id="KW-1185">Reference proteome</keyword>
<feature type="region of interest" description="Disordered" evidence="9">
    <location>
        <begin position="118"/>
        <end position="140"/>
    </location>
</feature>
<evidence type="ECO:0000313" key="11">
    <source>
        <dbReference type="EnsemblPlants" id="ORUFI04G09580.1"/>
    </source>
</evidence>
<comment type="subcellular location">
    <subcellularLocation>
        <location evidence="1">Nucleus</location>
    </subcellularLocation>
</comment>
<dbReference type="InterPro" id="IPR036955">
    <property type="entry name" value="AP2/ERF_dom_sf"/>
</dbReference>
<keyword evidence="4" id="KW-0238">DNA-binding</keyword>
<evidence type="ECO:0000256" key="6">
    <source>
        <dbReference type="ARBA" id="ARBA00023163"/>
    </source>
</evidence>
<evidence type="ECO:0000259" key="10">
    <source>
        <dbReference type="PROSITE" id="PS51032"/>
    </source>
</evidence>
<evidence type="ECO:0000256" key="9">
    <source>
        <dbReference type="SAM" id="MobiDB-lite"/>
    </source>
</evidence>
<evidence type="ECO:0000256" key="7">
    <source>
        <dbReference type="ARBA" id="ARBA00023242"/>
    </source>
</evidence>
<dbReference type="STRING" id="4529.A0A0E0P7N2"/>
<evidence type="ECO:0000256" key="2">
    <source>
        <dbReference type="ARBA" id="ARBA00023015"/>
    </source>
</evidence>
<feature type="compositionally biased region" description="Pro residues" evidence="9">
    <location>
        <begin position="123"/>
        <end position="132"/>
    </location>
</feature>
<keyword evidence="3" id="KW-0346">Stress response</keyword>
<dbReference type="Pfam" id="PF00847">
    <property type="entry name" value="AP2"/>
    <property type="match status" value="1"/>
</dbReference>
<dbReference type="Gene3D" id="3.30.730.10">
    <property type="entry name" value="AP2/ERF domain"/>
    <property type="match status" value="1"/>
</dbReference>
<dbReference type="CDD" id="cd00018">
    <property type="entry name" value="AP2"/>
    <property type="match status" value="1"/>
</dbReference>
<evidence type="ECO:0000256" key="1">
    <source>
        <dbReference type="ARBA" id="ARBA00004123"/>
    </source>
</evidence>
<dbReference type="AlphaFoldDB" id="A0A0E0P7N2"/>
<dbReference type="PROSITE" id="PS51032">
    <property type="entry name" value="AP2_ERF"/>
    <property type="match status" value="1"/>
</dbReference>
<dbReference type="GO" id="GO:0005634">
    <property type="term" value="C:nucleus"/>
    <property type="evidence" value="ECO:0007669"/>
    <property type="project" value="UniProtKB-SubCell"/>
</dbReference>
<feature type="domain" description="AP2/ERF" evidence="10">
    <location>
        <begin position="59"/>
        <end position="117"/>
    </location>
</feature>
<protein>
    <recommendedName>
        <fullName evidence="10">AP2/ERF domain-containing protein</fullName>
    </recommendedName>
</protein>
<dbReference type="GO" id="GO:0006950">
    <property type="term" value="P:response to stress"/>
    <property type="evidence" value="ECO:0007669"/>
    <property type="project" value="TreeGrafter"/>
</dbReference>
<evidence type="ECO:0000256" key="5">
    <source>
        <dbReference type="ARBA" id="ARBA00023159"/>
    </source>
</evidence>
<name>A0A0E0P7N2_ORYRU</name>
<dbReference type="GO" id="GO:0000976">
    <property type="term" value="F:transcription cis-regulatory region binding"/>
    <property type="evidence" value="ECO:0007669"/>
    <property type="project" value="TreeGrafter"/>
</dbReference>
<dbReference type="PANTHER" id="PTHR31241">
    <property type="entry name" value="DEHYDRATION-RESPONSIVE ELEMENT-BINDING PROTEIN 2C"/>
    <property type="match status" value="1"/>
</dbReference>
<keyword evidence="7" id="KW-0539">Nucleus</keyword>
<keyword evidence="5" id="KW-0010">Activator</keyword>
<evidence type="ECO:0000313" key="12">
    <source>
        <dbReference type="Proteomes" id="UP000008022"/>
    </source>
</evidence>
<dbReference type="GO" id="GO:0003700">
    <property type="term" value="F:DNA-binding transcription factor activity"/>
    <property type="evidence" value="ECO:0007669"/>
    <property type="project" value="InterPro"/>
</dbReference>
<organism evidence="11 12">
    <name type="scientific">Oryza rufipogon</name>
    <name type="common">Brownbeard rice</name>
    <name type="synonym">Asian wild rice</name>
    <dbReference type="NCBI Taxonomy" id="4529"/>
    <lineage>
        <taxon>Eukaryota</taxon>
        <taxon>Viridiplantae</taxon>
        <taxon>Streptophyta</taxon>
        <taxon>Embryophyta</taxon>
        <taxon>Tracheophyta</taxon>
        <taxon>Spermatophyta</taxon>
        <taxon>Magnoliopsida</taxon>
        <taxon>Liliopsida</taxon>
        <taxon>Poales</taxon>
        <taxon>Poaceae</taxon>
        <taxon>BOP clade</taxon>
        <taxon>Oryzoideae</taxon>
        <taxon>Oryzeae</taxon>
        <taxon>Oryzinae</taxon>
        <taxon>Oryza</taxon>
    </lineage>
</organism>
<dbReference type="HOGENOM" id="CLU_1838429_0_0_1"/>
<dbReference type="PRINTS" id="PR00367">
    <property type="entry name" value="ETHRSPELEMNT"/>
</dbReference>
<dbReference type="SMART" id="SM00380">
    <property type="entry name" value="AP2"/>
    <property type="match status" value="1"/>
</dbReference>